<keyword evidence="3" id="KW-1185">Reference proteome</keyword>
<feature type="compositionally biased region" description="Basic residues" evidence="1">
    <location>
        <begin position="1"/>
        <end position="17"/>
    </location>
</feature>
<reference evidence="2" key="1">
    <citation type="journal article" date="2020" name="Stud. Mycol.">
        <title>101 Dothideomycetes genomes: a test case for predicting lifestyles and emergence of pathogens.</title>
        <authorList>
            <person name="Haridas S."/>
            <person name="Albert R."/>
            <person name="Binder M."/>
            <person name="Bloem J."/>
            <person name="Labutti K."/>
            <person name="Salamov A."/>
            <person name="Andreopoulos B."/>
            <person name="Baker S."/>
            <person name="Barry K."/>
            <person name="Bills G."/>
            <person name="Bluhm B."/>
            <person name="Cannon C."/>
            <person name="Castanera R."/>
            <person name="Culley D."/>
            <person name="Daum C."/>
            <person name="Ezra D."/>
            <person name="Gonzalez J."/>
            <person name="Henrissat B."/>
            <person name="Kuo A."/>
            <person name="Liang C."/>
            <person name="Lipzen A."/>
            <person name="Lutzoni F."/>
            <person name="Magnuson J."/>
            <person name="Mondo S."/>
            <person name="Nolan M."/>
            <person name="Ohm R."/>
            <person name="Pangilinan J."/>
            <person name="Park H.-J."/>
            <person name="Ramirez L."/>
            <person name="Alfaro M."/>
            <person name="Sun H."/>
            <person name="Tritt A."/>
            <person name="Yoshinaga Y."/>
            <person name="Zwiers L.-H."/>
            <person name="Turgeon B."/>
            <person name="Goodwin S."/>
            <person name="Spatafora J."/>
            <person name="Crous P."/>
            <person name="Grigoriev I."/>
        </authorList>
    </citation>
    <scope>NUCLEOTIDE SEQUENCE</scope>
    <source>
        <strain evidence="2">HMLAC05119</strain>
    </source>
</reference>
<dbReference type="EMBL" id="ML979146">
    <property type="protein sequence ID" value="KAF1911184.1"/>
    <property type="molecule type" value="Genomic_DNA"/>
</dbReference>
<accession>A0A6A5Q9A8</accession>
<proteinExistence type="predicted"/>
<evidence type="ECO:0000256" key="1">
    <source>
        <dbReference type="SAM" id="MobiDB-lite"/>
    </source>
</evidence>
<feature type="region of interest" description="Disordered" evidence="1">
    <location>
        <begin position="1"/>
        <end position="37"/>
    </location>
</feature>
<evidence type="ECO:0000313" key="3">
    <source>
        <dbReference type="Proteomes" id="UP000800096"/>
    </source>
</evidence>
<protein>
    <submittedName>
        <fullName evidence="2">Uncharacterized protein</fullName>
    </submittedName>
</protein>
<gene>
    <name evidence="2" type="ORF">BDU57DRAFT_507933</name>
</gene>
<dbReference type="Proteomes" id="UP000800096">
    <property type="component" value="Unassembled WGS sequence"/>
</dbReference>
<organism evidence="2 3">
    <name type="scientific">Ampelomyces quisqualis</name>
    <name type="common">Powdery mildew agent</name>
    <dbReference type="NCBI Taxonomy" id="50730"/>
    <lineage>
        <taxon>Eukaryota</taxon>
        <taxon>Fungi</taxon>
        <taxon>Dikarya</taxon>
        <taxon>Ascomycota</taxon>
        <taxon>Pezizomycotina</taxon>
        <taxon>Dothideomycetes</taxon>
        <taxon>Pleosporomycetidae</taxon>
        <taxon>Pleosporales</taxon>
        <taxon>Pleosporineae</taxon>
        <taxon>Phaeosphaeriaceae</taxon>
        <taxon>Ampelomyces</taxon>
    </lineage>
</organism>
<dbReference type="AlphaFoldDB" id="A0A6A5Q9A8"/>
<name>A0A6A5Q9A8_AMPQU</name>
<sequence length="240" mass="27088">MAKRRTLSPARHTRRMTTAHAAATVTDNAEETPSTESQQVLALGSLLKEPKTDNQEVQHFRREIVADRKRMEALLDQRAQQAQEAETRRRSELASTIREALTTPNRNIEGEAPTFYGTIIAEHLSYVPVANVLASSSALLQEYERLDKVSTDMRDEQAGPVTETWHQELQEAERQLQMGARVALRNVQKVLGVNVESIERIDTGGEGDGQDELNYELHKSLRYAERGVRRMVKGLPDDED</sequence>
<dbReference type="OrthoDB" id="3934814at2759"/>
<evidence type="ECO:0000313" key="2">
    <source>
        <dbReference type="EMBL" id="KAF1911184.1"/>
    </source>
</evidence>